<proteinExistence type="predicted"/>
<evidence type="ECO:0008006" key="3">
    <source>
        <dbReference type="Google" id="ProtNLM"/>
    </source>
</evidence>
<organism evidence="1 2">
    <name type="scientific">Caerostris extrusa</name>
    <name type="common">Bark spider</name>
    <name type="synonym">Caerostris bankana</name>
    <dbReference type="NCBI Taxonomy" id="172846"/>
    <lineage>
        <taxon>Eukaryota</taxon>
        <taxon>Metazoa</taxon>
        <taxon>Ecdysozoa</taxon>
        <taxon>Arthropoda</taxon>
        <taxon>Chelicerata</taxon>
        <taxon>Arachnida</taxon>
        <taxon>Araneae</taxon>
        <taxon>Araneomorphae</taxon>
        <taxon>Entelegynae</taxon>
        <taxon>Araneoidea</taxon>
        <taxon>Araneidae</taxon>
        <taxon>Caerostris</taxon>
    </lineage>
</organism>
<evidence type="ECO:0000313" key="1">
    <source>
        <dbReference type="EMBL" id="GIX76180.1"/>
    </source>
</evidence>
<comment type="caution">
    <text evidence="1">The sequence shown here is derived from an EMBL/GenBank/DDBJ whole genome shotgun (WGS) entry which is preliminary data.</text>
</comment>
<sequence>MFDANAGPHRAVVVEEYLEGLGLERMESPARSGCCFKSSSKSIHRAYQRVSNLKRIGEKLSEGNLQDLSSNENLRGRIFAWRFISDKSLSNITSDTFNIKINTK</sequence>
<keyword evidence="2" id="KW-1185">Reference proteome</keyword>
<name>A0AAV4MUQ1_CAEEX</name>
<gene>
    <name evidence="1" type="ORF">CEXT_257661</name>
</gene>
<dbReference type="EMBL" id="BPLR01002654">
    <property type="protein sequence ID" value="GIX76180.1"/>
    <property type="molecule type" value="Genomic_DNA"/>
</dbReference>
<protein>
    <recommendedName>
        <fullName evidence="3">Tc1-like transposase DDE domain-containing protein</fullName>
    </recommendedName>
</protein>
<dbReference type="Proteomes" id="UP001054945">
    <property type="component" value="Unassembled WGS sequence"/>
</dbReference>
<accession>A0AAV4MUQ1</accession>
<dbReference type="AlphaFoldDB" id="A0AAV4MUQ1"/>
<evidence type="ECO:0000313" key="2">
    <source>
        <dbReference type="Proteomes" id="UP001054945"/>
    </source>
</evidence>
<reference evidence="1 2" key="1">
    <citation type="submission" date="2021-06" db="EMBL/GenBank/DDBJ databases">
        <title>Caerostris extrusa draft genome.</title>
        <authorList>
            <person name="Kono N."/>
            <person name="Arakawa K."/>
        </authorList>
    </citation>
    <scope>NUCLEOTIDE SEQUENCE [LARGE SCALE GENOMIC DNA]</scope>
</reference>